<protein>
    <submittedName>
        <fullName evidence="3">Arylamine N-acetyltransferase</fullName>
    </submittedName>
</protein>
<evidence type="ECO:0000313" key="4">
    <source>
        <dbReference type="Proteomes" id="UP001361239"/>
    </source>
</evidence>
<sequence>MSTIDQRLAAYLHRIGLAEAPPADEAGLERLLAAHRQAIAFENLDIPLGRGIAIDGGSVFAKLVGARRGGYCFEQNRLFSDMLGATGLPNRPLLARVWLQVEAGTTPPRTHVLLLVDIEGRKVIADAGFGGSFVPPLPLVDGAEGLTPEGASHRLRQLGPEDGMAGEWLLERAGPVAATDGRSAPHEDWQPQYSFDLAQVQDADLEQCNHWTATRPDTRFTTLHVVSRVLPDGFAAMSDRRLTIYRAGSTEFRAIEDVADYATALRDVFGLDIPVAELARMRIFAG</sequence>
<dbReference type="RefSeq" id="WP_339586061.1">
    <property type="nucleotide sequence ID" value="NZ_JBBHJZ010000001.1"/>
</dbReference>
<evidence type="ECO:0000256" key="2">
    <source>
        <dbReference type="RuleBase" id="RU003452"/>
    </source>
</evidence>
<proteinExistence type="inferred from homology"/>
<dbReference type="InterPro" id="IPR038765">
    <property type="entry name" value="Papain-like_cys_pep_sf"/>
</dbReference>
<name>A0ABU8RSV7_9SPHN</name>
<dbReference type="PANTHER" id="PTHR11786:SF0">
    <property type="entry name" value="ARYLAMINE N-ACETYLTRANSFERASE 4-RELATED"/>
    <property type="match status" value="1"/>
</dbReference>
<dbReference type="Gene3D" id="3.30.2140.10">
    <property type="entry name" value="Arylamine N-acetyltransferase"/>
    <property type="match status" value="1"/>
</dbReference>
<evidence type="ECO:0000313" key="3">
    <source>
        <dbReference type="EMBL" id="MEJ5976142.1"/>
    </source>
</evidence>
<dbReference type="Pfam" id="PF00797">
    <property type="entry name" value="Acetyltransf_2"/>
    <property type="match status" value="1"/>
</dbReference>
<dbReference type="PRINTS" id="PR01543">
    <property type="entry name" value="ANATRNSFRASE"/>
</dbReference>
<keyword evidence="4" id="KW-1185">Reference proteome</keyword>
<dbReference type="Proteomes" id="UP001361239">
    <property type="component" value="Unassembled WGS sequence"/>
</dbReference>
<reference evidence="3 4" key="1">
    <citation type="submission" date="2024-03" db="EMBL/GenBank/DDBJ databases">
        <authorList>
            <person name="Jo J.-H."/>
        </authorList>
    </citation>
    <scope>NUCLEOTIDE SEQUENCE [LARGE SCALE GENOMIC DNA]</scope>
    <source>
        <strain evidence="3 4">PS1R-30</strain>
    </source>
</reference>
<dbReference type="PANTHER" id="PTHR11786">
    <property type="entry name" value="N-HYDROXYARYLAMINE O-ACETYLTRANSFERASE"/>
    <property type="match status" value="1"/>
</dbReference>
<gene>
    <name evidence="3" type="ORF">WG901_05825</name>
</gene>
<dbReference type="Gene3D" id="2.40.128.150">
    <property type="entry name" value="Cysteine proteinases"/>
    <property type="match status" value="1"/>
</dbReference>
<accession>A0ABU8RSV7</accession>
<comment type="caution">
    <text evidence="3">The sequence shown here is derived from an EMBL/GenBank/DDBJ whole genome shotgun (WGS) entry which is preliminary data.</text>
</comment>
<dbReference type="InterPro" id="IPR001447">
    <property type="entry name" value="Arylamine_N-AcTrfase"/>
</dbReference>
<dbReference type="SUPFAM" id="SSF54001">
    <property type="entry name" value="Cysteine proteinases"/>
    <property type="match status" value="1"/>
</dbReference>
<organism evidence="3 4">
    <name type="scientific">Novosphingobium anseongense</name>
    <dbReference type="NCBI Taxonomy" id="3133436"/>
    <lineage>
        <taxon>Bacteria</taxon>
        <taxon>Pseudomonadati</taxon>
        <taxon>Pseudomonadota</taxon>
        <taxon>Alphaproteobacteria</taxon>
        <taxon>Sphingomonadales</taxon>
        <taxon>Sphingomonadaceae</taxon>
        <taxon>Novosphingobium</taxon>
    </lineage>
</organism>
<evidence type="ECO:0000256" key="1">
    <source>
        <dbReference type="ARBA" id="ARBA00006547"/>
    </source>
</evidence>
<dbReference type="EMBL" id="JBBHJZ010000001">
    <property type="protein sequence ID" value="MEJ5976142.1"/>
    <property type="molecule type" value="Genomic_DNA"/>
</dbReference>
<comment type="similarity">
    <text evidence="1 2">Belongs to the arylamine N-acetyltransferase family.</text>
</comment>